<reference evidence="3 4" key="1">
    <citation type="submission" date="2020-03" db="EMBL/GenBank/DDBJ databases">
        <title>Whole genome shotgun sequence of Phytohabitans rumicis NBRC 108638.</title>
        <authorList>
            <person name="Komaki H."/>
            <person name="Tamura T."/>
        </authorList>
    </citation>
    <scope>NUCLEOTIDE SEQUENCE [LARGE SCALE GENOMIC DNA]</scope>
    <source>
        <strain evidence="3 4">NBRC 108638</strain>
    </source>
</reference>
<organism evidence="3 4">
    <name type="scientific">Phytohabitans rumicis</name>
    <dbReference type="NCBI Taxonomy" id="1076125"/>
    <lineage>
        <taxon>Bacteria</taxon>
        <taxon>Bacillati</taxon>
        <taxon>Actinomycetota</taxon>
        <taxon>Actinomycetes</taxon>
        <taxon>Micromonosporales</taxon>
        <taxon>Micromonosporaceae</taxon>
    </lineage>
</organism>
<comment type="similarity">
    <text evidence="1">Belongs to the DprA/Smf family.</text>
</comment>
<feature type="domain" description="Smf/DprA SLOG" evidence="2">
    <location>
        <begin position="79"/>
        <end position="297"/>
    </location>
</feature>
<comment type="caution">
    <text evidence="3">The sequence shown here is derived from an EMBL/GenBank/DDBJ whole genome shotgun (WGS) entry which is preliminary data.</text>
</comment>
<dbReference type="EMBL" id="BLPG01000001">
    <property type="protein sequence ID" value="GFJ93313.1"/>
    <property type="molecule type" value="Genomic_DNA"/>
</dbReference>
<proteinExistence type="inferred from homology"/>
<dbReference type="Pfam" id="PF02481">
    <property type="entry name" value="DNA_processg_A"/>
    <property type="match status" value="1"/>
</dbReference>
<dbReference type="PANTHER" id="PTHR43022:SF1">
    <property type="entry name" value="PROTEIN SMF"/>
    <property type="match status" value="1"/>
</dbReference>
<reference evidence="3 4" key="2">
    <citation type="submission" date="2020-03" db="EMBL/GenBank/DDBJ databases">
        <authorList>
            <person name="Ichikawa N."/>
            <person name="Kimura A."/>
            <person name="Kitahashi Y."/>
            <person name="Uohara A."/>
        </authorList>
    </citation>
    <scope>NUCLEOTIDE SEQUENCE [LARGE SCALE GENOMIC DNA]</scope>
    <source>
        <strain evidence="3 4">NBRC 108638</strain>
    </source>
</reference>
<dbReference type="AlphaFoldDB" id="A0A6V8L7T2"/>
<sequence>MDEFHDERTARATLGWLCEPGNPFVQQFLPAHGAAETVDMLSSGQVPLAVRAGLRNLTQSRLWANARAVLADAQRAGWKVLIPQDEDWPAGLPDLNGWQPVCLWAHGPGRIPQPATSVSIVGSRAATSYGLNVASDLAFQLVDRQWTVVSTPALGVDGAAMRAALAAGTSTGNGGAVAVLPHGLDQIHPPQHRNLLSQLADQGLLLSAWPAGAQPTRERVKTNLAMLAALSAGTVVVEASWRSHALGVARHALTAGRVGMVVPGPITSATSAGCHELLRTQPQTRLVTGVDDVVADLRRIPWPSSSPPVGGSDDTDA</sequence>
<gene>
    <name evidence="3" type="ORF">Prum_069550</name>
</gene>
<protein>
    <recommendedName>
        <fullName evidence="2">Smf/DprA SLOG domain-containing protein</fullName>
    </recommendedName>
</protein>
<accession>A0A6V8L7T2</accession>
<keyword evidence="4" id="KW-1185">Reference proteome</keyword>
<dbReference type="SUPFAM" id="SSF102405">
    <property type="entry name" value="MCP/YpsA-like"/>
    <property type="match status" value="1"/>
</dbReference>
<evidence type="ECO:0000313" key="3">
    <source>
        <dbReference type="EMBL" id="GFJ93313.1"/>
    </source>
</evidence>
<name>A0A6V8L7T2_9ACTN</name>
<dbReference type="Gene3D" id="3.40.50.450">
    <property type="match status" value="1"/>
</dbReference>
<dbReference type="Proteomes" id="UP000482960">
    <property type="component" value="Unassembled WGS sequence"/>
</dbReference>
<dbReference type="GO" id="GO:0009294">
    <property type="term" value="P:DNA-mediated transformation"/>
    <property type="evidence" value="ECO:0007669"/>
    <property type="project" value="InterPro"/>
</dbReference>
<dbReference type="InterPro" id="IPR003488">
    <property type="entry name" value="DprA"/>
</dbReference>
<evidence type="ECO:0000313" key="4">
    <source>
        <dbReference type="Proteomes" id="UP000482960"/>
    </source>
</evidence>
<dbReference type="PANTHER" id="PTHR43022">
    <property type="entry name" value="PROTEIN SMF"/>
    <property type="match status" value="1"/>
</dbReference>
<evidence type="ECO:0000259" key="2">
    <source>
        <dbReference type="Pfam" id="PF02481"/>
    </source>
</evidence>
<dbReference type="RefSeq" id="WP_173079973.1">
    <property type="nucleotide sequence ID" value="NZ_BAABJB010000055.1"/>
</dbReference>
<evidence type="ECO:0000256" key="1">
    <source>
        <dbReference type="ARBA" id="ARBA00006525"/>
    </source>
</evidence>
<dbReference type="InterPro" id="IPR057666">
    <property type="entry name" value="DrpA_SLOG"/>
</dbReference>